<name>A0A3A9W5C7_9ACTN</name>
<dbReference type="EMBL" id="RBDX01000014">
    <property type="protein sequence ID" value="RKN07633.1"/>
    <property type="molecule type" value="Genomic_DNA"/>
</dbReference>
<evidence type="ECO:0000313" key="4">
    <source>
        <dbReference type="Proteomes" id="UP000275024"/>
    </source>
</evidence>
<dbReference type="RefSeq" id="WP_120699018.1">
    <property type="nucleotide sequence ID" value="NZ_RBDX01000014.1"/>
</dbReference>
<proteinExistence type="predicted"/>
<evidence type="ECO:0000313" key="2">
    <source>
        <dbReference type="EMBL" id="RKN18356.1"/>
    </source>
</evidence>
<accession>A0A3A9W5C7</accession>
<evidence type="ECO:0000313" key="1">
    <source>
        <dbReference type="EMBL" id="RKN07633.1"/>
    </source>
</evidence>
<evidence type="ECO:0008006" key="5">
    <source>
        <dbReference type="Google" id="ProtNLM"/>
    </source>
</evidence>
<gene>
    <name evidence="2" type="ORF">D7318_22655</name>
    <name evidence="1" type="ORF">D7319_18420</name>
</gene>
<organism evidence="1 4">
    <name type="scientific">Streptomyces radicis</name>
    <dbReference type="NCBI Taxonomy" id="1750517"/>
    <lineage>
        <taxon>Bacteria</taxon>
        <taxon>Bacillati</taxon>
        <taxon>Actinomycetota</taxon>
        <taxon>Actinomycetes</taxon>
        <taxon>Kitasatosporales</taxon>
        <taxon>Streptomycetaceae</taxon>
        <taxon>Streptomyces</taxon>
    </lineage>
</organism>
<keyword evidence="3" id="KW-1185">Reference proteome</keyword>
<dbReference type="EMBL" id="RBDY01000020">
    <property type="protein sequence ID" value="RKN18356.1"/>
    <property type="molecule type" value="Genomic_DNA"/>
</dbReference>
<evidence type="ECO:0000313" key="3">
    <source>
        <dbReference type="Proteomes" id="UP000268652"/>
    </source>
</evidence>
<dbReference type="Proteomes" id="UP000275024">
    <property type="component" value="Unassembled WGS sequence"/>
</dbReference>
<dbReference type="AlphaFoldDB" id="A0A3A9W5C7"/>
<reference evidence="3 4" key="1">
    <citation type="submission" date="2018-09" db="EMBL/GenBank/DDBJ databases">
        <title>Streptomyces sp. nov. DS1-2, an endophytic actinomycete isolated from roots of Dendrobium scabrilingue.</title>
        <authorList>
            <person name="Kuncharoen N."/>
            <person name="Kudo T."/>
            <person name="Ohkuma M."/>
            <person name="Yuki M."/>
            <person name="Tanasupawat S."/>
        </authorList>
    </citation>
    <scope>NUCLEOTIDE SEQUENCE [LARGE SCALE GENOMIC DNA]</scope>
    <source>
        <strain evidence="1 4">AZ1-7</strain>
        <strain evidence="2 3">DS1-2</strain>
    </source>
</reference>
<protein>
    <recommendedName>
        <fullName evidence="5">WXG100 family type VII secretion target</fullName>
    </recommendedName>
</protein>
<sequence length="103" mass="11293">MPGSDERLAIPLGELSEFAPRLRSVKDFMNRTGNTFDRYDDALGDSRVVDALDDFVSGWEDGREDITQQLTGLADMADTVVTTVNDYENELTRSLTEGGESGG</sequence>
<dbReference type="OrthoDB" id="3295636at2"/>
<dbReference type="Proteomes" id="UP000268652">
    <property type="component" value="Unassembled WGS sequence"/>
</dbReference>
<comment type="caution">
    <text evidence="1">The sequence shown here is derived from an EMBL/GenBank/DDBJ whole genome shotgun (WGS) entry which is preliminary data.</text>
</comment>